<protein>
    <recommendedName>
        <fullName evidence="6">AAA+ ATPase domain-containing protein</fullName>
    </recommendedName>
</protein>
<dbReference type="STRING" id="126957.T1J356"/>
<dbReference type="GO" id="GO:0016887">
    <property type="term" value="F:ATP hydrolysis activity"/>
    <property type="evidence" value="ECO:0007669"/>
    <property type="project" value="InterPro"/>
</dbReference>
<dbReference type="PANTHER" id="PTHR12169:SF6">
    <property type="entry name" value="AFG1-LIKE ATPASE"/>
    <property type="match status" value="1"/>
</dbReference>
<dbReference type="InterPro" id="IPR027417">
    <property type="entry name" value="P-loop_NTPase"/>
</dbReference>
<reference evidence="4" key="2">
    <citation type="submission" date="2015-02" db="UniProtKB">
        <authorList>
            <consortium name="EnsemblMetazoa"/>
        </authorList>
    </citation>
    <scope>IDENTIFICATION</scope>
</reference>
<accession>T1J356</accession>
<dbReference type="HOGENOM" id="CLU_008681_3_0_1"/>
<reference evidence="5" key="1">
    <citation type="submission" date="2011-05" db="EMBL/GenBank/DDBJ databases">
        <authorList>
            <person name="Richards S.R."/>
            <person name="Qu J."/>
            <person name="Jiang H."/>
            <person name="Jhangiani S.N."/>
            <person name="Agravi P."/>
            <person name="Goodspeed R."/>
            <person name="Gross S."/>
            <person name="Mandapat C."/>
            <person name="Jackson L."/>
            <person name="Mathew T."/>
            <person name="Pu L."/>
            <person name="Thornton R."/>
            <person name="Saada N."/>
            <person name="Wilczek-Boney K.B."/>
            <person name="Lee S."/>
            <person name="Kovar C."/>
            <person name="Wu Y."/>
            <person name="Scherer S.E."/>
            <person name="Worley K.C."/>
            <person name="Muzny D.M."/>
            <person name="Gibbs R."/>
        </authorList>
    </citation>
    <scope>NUCLEOTIDE SEQUENCE</scope>
    <source>
        <strain evidence="5">Brora</strain>
    </source>
</reference>
<dbReference type="Gene3D" id="3.40.50.300">
    <property type="entry name" value="P-loop containing nucleotide triphosphate hydrolases"/>
    <property type="match status" value="1"/>
</dbReference>
<evidence type="ECO:0008006" key="6">
    <source>
        <dbReference type="Google" id="ProtNLM"/>
    </source>
</evidence>
<dbReference type="PANTHER" id="PTHR12169">
    <property type="entry name" value="ATPASE N2B"/>
    <property type="match status" value="1"/>
</dbReference>
<name>T1J356_STRMM</name>
<dbReference type="eggNOG" id="KOG2383">
    <property type="taxonomic scope" value="Eukaryota"/>
</dbReference>
<dbReference type="GO" id="GO:0005739">
    <property type="term" value="C:mitochondrion"/>
    <property type="evidence" value="ECO:0007669"/>
    <property type="project" value="TreeGrafter"/>
</dbReference>
<dbReference type="AlphaFoldDB" id="T1J356"/>
<organism evidence="4 5">
    <name type="scientific">Strigamia maritima</name>
    <name type="common">European centipede</name>
    <name type="synonym">Geophilus maritimus</name>
    <dbReference type="NCBI Taxonomy" id="126957"/>
    <lineage>
        <taxon>Eukaryota</taxon>
        <taxon>Metazoa</taxon>
        <taxon>Ecdysozoa</taxon>
        <taxon>Arthropoda</taxon>
        <taxon>Myriapoda</taxon>
        <taxon>Chilopoda</taxon>
        <taxon>Pleurostigmophora</taxon>
        <taxon>Geophilomorpha</taxon>
        <taxon>Linotaeniidae</taxon>
        <taxon>Strigamia</taxon>
    </lineage>
</organism>
<proteinExistence type="inferred from homology"/>
<dbReference type="OMA" id="ARRFINM"/>
<keyword evidence="3" id="KW-0067">ATP-binding</keyword>
<dbReference type="EMBL" id="JH431820">
    <property type="status" value="NOT_ANNOTATED_CDS"/>
    <property type="molecule type" value="Genomic_DNA"/>
</dbReference>
<evidence type="ECO:0000313" key="4">
    <source>
        <dbReference type="EnsemblMetazoa" id="SMAR008014-PA"/>
    </source>
</evidence>
<dbReference type="SUPFAM" id="SSF52540">
    <property type="entry name" value="P-loop containing nucleoside triphosphate hydrolases"/>
    <property type="match status" value="1"/>
</dbReference>
<evidence type="ECO:0000256" key="2">
    <source>
        <dbReference type="ARBA" id="ARBA00022741"/>
    </source>
</evidence>
<evidence type="ECO:0000313" key="5">
    <source>
        <dbReference type="Proteomes" id="UP000014500"/>
    </source>
</evidence>
<dbReference type="NCBIfam" id="NF040713">
    <property type="entry name" value="ZapE"/>
    <property type="match status" value="1"/>
</dbReference>
<keyword evidence="2" id="KW-0547">Nucleotide-binding</keyword>
<dbReference type="GO" id="GO:0005524">
    <property type="term" value="F:ATP binding"/>
    <property type="evidence" value="ECO:0007669"/>
    <property type="project" value="UniProtKB-KW"/>
</dbReference>
<dbReference type="Pfam" id="PF03969">
    <property type="entry name" value="AFG1_ATPase"/>
    <property type="match status" value="1"/>
</dbReference>
<sequence length="432" mass="49617">MQIVRSYSASVIGEAFTGKPLDAYLARVEQKELTYDEHQKKIVDHLDILHDKLIKYRTPIRRSGIFKIFQTREVVKGPKGMYLWGSVGCGKTMLMDLFYNSCDIEHKKRVHFNEFMLDVHRKIHNFKLMVDQEEGTRRRKSYDPIPPVADLIADEAWLLCFDEFQVTDIGDAMVLKRLFNGLFDNGVVVVATSNRQPDDLYKSGLQRSNFFPFIGLLKSKCNVHCLDSGIDYRQSGALAKQKLFFIKTECDANAELDKLFKILSAKETDTVRPKTLNILERNVTFAKTCGQVLDTTFEELCERALGAGDYLTLANTFHTIILRDIPIMTVKHRTPARRFIILIDTLYDNKVRLACSADAPRQNLFQLASDEISEISDDQRKLMDDLGIKSDSVDSKASIFTGEEEIFAFDRTLSRLSEMQTKEYWNNLEEDL</sequence>
<dbReference type="PhylomeDB" id="T1J356"/>
<dbReference type="InterPro" id="IPR005654">
    <property type="entry name" value="ATPase_AFG1-like"/>
</dbReference>
<keyword evidence="5" id="KW-1185">Reference proteome</keyword>
<comment type="similarity">
    <text evidence="1">Belongs to the AFG1 ATPase family.</text>
</comment>
<dbReference type="EnsemblMetazoa" id="SMAR008014-RA">
    <property type="protein sequence ID" value="SMAR008014-PA"/>
    <property type="gene ID" value="SMAR008014"/>
</dbReference>
<evidence type="ECO:0000256" key="1">
    <source>
        <dbReference type="ARBA" id="ARBA00010322"/>
    </source>
</evidence>
<evidence type="ECO:0000256" key="3">
    <source>
        <dbReference type="ARBA" id="ARBA00022840"/>
    </source>
</evidence>
<dbReference type="Proteomes" id="UP000014500">
    <property type="component" value="Unassembled WGS sequence"/>
</dbReference>